<gene>
    <name evidence="1" type="ORF">C472_12350</name>
</gene>
<dbReference type="Proteomes" id="UP000011523">
    <property type="component" value="Unassembled WGS sequence"/>
</dbReference>
<dbReference type="AlphaFoldDB" id="M0DIX3"/>
<keyword evidence="2" id="KW-1185">Reference proteome</keyword>
<protein>
    <submittedName>
        <fullName evidence="1">Uncharacterized protein</fullName>
    </submittedName>
</protein>
<name>M0DIX3_9EURY</name>
<organism evidence="1 2">
    <name type="scientific">Halorubrum tebenquichense DSM 14210</name>
    <dbReference type="NCBI Taxonomy" id="1227485"/>
    <lineage>
        <taxon>Archaea</taxon>
        <taxon>Methanobacteriati</taxon>
        <taxon>Methanobacteriota</taxon>
        <taxon>Stenosarchaea group</taxon>
        <taxon>Halobacteria</taxon>
        <taxon>Halobacteriales</taxon>
        <taxon>Haloferacaceae</taxon>
        <taxon>Halorubrum</taxon>
    </lineage>
</organism>
<reference evidence="1 2" key="1">
    <citation type="journal article" date="2014" name="PLoS Genet.">
        <title>Phylogenetically driven sequencing of extremely halophilic archaea reveals strategies for static and dynamic osmo-response.</title>
        <authorList>
            <person name="Becker E.A."/>
            <person name="Seitzer P.M."/>
            <person name="Tritt A."/>
            <person name="Larsen D."/>
            <person name="Krusor M."/>
            <person name="Yao A.I."/>
            <person name="Wu D."/>
            <person name="Madern D."/>
            <person name="Eisen J.A."/>
            <person name="Darling A.E."/>
            <person name="Facciotti M.T."/>
        </authorList>
    </citation>
    <scope>NUCLEOTIDE SEQUENCE [LARGE SCALE GENOMIC DNA]</scope>
    <source>
        <strain evidence="1 2">DSM 14210</strain>
    </source>
</reference>
<accession>M0DIX3</accession>
<proteinExistence type="predicted"/>
<sequence>MTNYPVEPKSDRGEAGWGYLEDENTLVVSAEYDSAMSHVVMIARALLDPKTFDQVLTEDRLAELDGLIEDGTYVRGSRNLGWLADSVDSAGEYVDV</sequence>
<comment type="caution">
    <text evidence="1">The sequence shown here is derived from an EMBL/GenBank/DDBJ whole genome shotgun (WGS) entry which is preliminary data.</text>
</comment>
<dbReference type="EMBL" id="AOJD01000062">
    <property type="protein sequence ID" value="ELZ35410.1"/>
    <property type="molecule type" value="Genomic_DNA"/>
</dbReference>
<feature type="non-terminal residue" evidence="1">
    <location>
        <position position="96"/>
    </location>
</feature>
<evidence type="ECO:0000313" key="2">
    <source>
        <dbReference type="Proteomes" id="UP000011523"/>
    </source>
</evidence>
<evidence type="ECO:0000313" key="1">
    <source>
        <dbReference type="EMBL" id="ELZ35410.1"/>
    </source>
</evidence>